<gene>
    <name evidence="1" type="ORF">CCS01_03225</name>
</gene>
<sequence>MIKHKFAKGDRVIARADASNANMRPGIYTIVSVLPVAGRGCQYRAKSVMDTHERVLDEDLLQPADA</sequence>
<name>A0A2S6NMN7_RHOGL</name>
<evidence type="ECO:0000313" key="1">
    <source>
        <dbReference type="EMBL" id="PPQ37653.1"/>
    </source>
</evidence>
<comment type="caution">
    <text evidence="1">The sequence shown here is derived from an EMBL/GenBank/DDBJ whole genome shotgun (WGS) entry which is preliminary data.</text>
</comment>
<dbReference type="RefSeq" id="WP_104517403.1">
    <property type="nucleotide sequence ID" value="NZ_NHRY01000046.1"/>
</dbReference>
<keyword evidence="2" id="KW-1185">Reference proteome</keyword>
<dbReference type="Proteomes" id="UP000239724">
    <property type="component" value="Unassembled WGS sequence"/>
</dbReference>
<protein>
    <submittedName>
        <fullName evidence="1">Uncharacterized protein</fullName>
    </submittedName>
</protein>
<accession>A0A2S6NMN7</accession>
<dbReference type="OrthoDB" id="8455641at2"/>
<evidence type="ECO:0000313" key="2">
    <source>
        <dbReference type="Proteomes" id="UP000239724"/>
    </source>
</evidence>
<proteinExistence type="predicted"/>
<dbReference type="AlphaFoldDB" id="A0A2S6NMN7"/>
<dbReference type="EMBL" id="NHRY01000046">
    <property type="protein sequence ID" value="PPQ37653.1"/>
    <property type="molecule type" value="Genomic_DNA"/>
</dbReference>
<organism evidence="1 2">
    <name type="scientific">Rhodopila globiformis</name>
    <name type="common">Rhodopseudomonas globiformis</name>
    <dbReference type="NCBI Taxonomy" id="1071"/>
    <lineage>
        <taxon>Bacteria</taxon>
        <taxon>Pseudomonadati</taxon>
        <taxon>Pseudomonadota</taxon>
        <taxon>Alphaproteobacteria</taxon>
        <taxon>Acetobacterales</taxon>
        <taxon>Acetobacteraceae</taxon>
        <taxon>Rhodopila</taxon>
    </lineage>
</organism>
<reference evidence="1 2" key="1">
    <citation type="journal article" date="2018" name="Arch. Microbiol.">
        <title>New insights into the metabolic potential of the phototrophic purple bacterium Rhodopila globiformis DSM 161(T) from its draft genome sequence and evidence for a vanadium-dependent nitrogenase.</title>
        <authorList>
            <person name="Imhoff J.F."/>
            <person name="Rahn T."/>
            <person name="Kunzel S."/>
            <person name="Neulinger S.C."/>
        </authorList>
    </citation>
    <scope>NUCLEOTIDE SEQUENCE [LARGE SCALE GENOMIC DNA]</scope>
    <source>
        <strain evidence="1 2">DSM 161</strain>
    </source>
</reference>